<name>A0AAJ2KTN6_ALKPS</name>
<accession>A0AAJ2KTN6</accession>
<evidence type="ECO:0000313" key="1">
    <source>
        <dbReference type="EMBL" id="MDV2884439.1"/>
    </source>
</evidence>
<evidence type="ECO:0000313" key="2">
    <source>
        <dbReference type="Proteomes" id="UP001285636"/>
    </source>
</evidence>
<proteinExistence type="predicted"/>
<dbReference type="Proteomes" id="UP001285636">
    <property type="component" value="Unassembled WGS sequence"/>
</dbReference>
<dbReference type="EMBL" id="JAWJAY010000001">
    <property type="protein sequence ID" value="MDV2884439.1"/>
    <property type="molecule type" value="Genomic_DNA"/>
</dbReference>
<protein>
    <submittedName>
        <fullName evidence="1">Uncharacterized protein</fullName>
    </submittedName>
</protein>
<reference evidence="1" key="1">
    <citation type="submission" date="2023-10" db="EMBL/GenBank/DDBJ databases">
        <title>Screening of Alkalihalophilus pseudofirmusBZ-TG-HK211 and Its Alleviation of Salt Stress on Rapeseed Growth.</title>
        <authorList>
            <person name="Zhao B."/>
            <person name="Guo T."/>
        </authorList>
    </citation>
    <scope>NUCLEOTIDE SEQUENCE</scope>
    <source>
        <strain evidence="1">BZ-TG-HK211</strain>
    </source>
</reference>
<sequence>MSKALLILFFLMIGVTVFVMSEIRDETSSSLYSAELISTSPITPNVEISAYN</sequence>
<comment type="caution">
    <text evidence="1">The sequence shown here is derived from an EMBL/GenBank/DDBJ whole genome shotgun (WGS) entry which is preliminary data.</text>
</comment>
<organism evidence="1 2">
    <name type="scientific">Alkalihalophilus pseudofirmus</name>
    <name type="common">Bacillus pseudofirmus</name>
    <dbReference type="NCBI Taxonomy" id="79885"/>
    <lineage>
        <taxon>Bacteria</taxon>
        <taxon>Bacillati</taxon>
        <taxon>Bacillota</taxon>
        <taxon>Bacilli</taxon>
        <taxon>Bacillales</taxon>
        <taxon>Bacillaceae</taxon>
        <taxon>Alkalihalophilus</taxon>
    </lineage>
</organism>
<dbReference type="RefSeq" id="WP_158305558.1">
    <property type="nucleotide sequence ID" value="NZ_CP117835.1"/>
</dbReference>
<gene>
    <name evidence="1" type="ORF">RYX45_04550</name>
</gene>
<dbReference type="AlphaFoldDB" id="A0AAJ2KTN6"/>